<dbReference type="OrthoDB" id="10252718at2759"/>
<gene>
    <name evidence="8" type="ORF">BN1211_3942</name>
    <name evidence="9" type="ORF">CYBJADRAFT_55922</name>
</gene>
<dbReference type="EMBL" id="KV453949">
    <property type="protein sequence ID" value="ODV70815.1"/>
    <property type="molecule type" value="Genomic_DNA"/>
</dbReference>
<comment type="subcellular location">
    <subcellularLocation>
        <location evidence="1">Mitochondrion inner membrane</location>
        <topology evidence="1">Peripheral membrane protein</topology>
        <orientation evidence="1">Matrix side</orientation>
    </subcellularLocation>
</comment>
<reference evidence="9 11" key="3">
    <citation type="journal article" date="2016" name="Proc. Natl. Acad. Sci. U.S.A.">
        <title>Comparative genomics of biotechnologically important yeasts.</title>
        <authorList>
            <person name="Riley R."/>
            <person name="Haridas S."/>
            <person name="Wolfe K.H."/>
            <person name="Lopes M.R."/>
            <person name="Hittinger C.T."/>
            <person name="Goeker M."/>
            <person name="Salamov A.A."/>
            <person name="Wisecaver J.H."/>
            <person name="Long T.M."/>
            <person name="Calvey C.H."/>
            <person name="Aerts A.L."/>
            <person name="Barry K.W."/>
            <person name="Choi C."/>
            <person name="Clum A."/>
            <person name="Coughlan A.Y."/>
            <person name="Deshpande S."/>
            <person name="Douglass A.P."/>
            <person name="Hanson S.J."/>
            <person name="Klenk H.-P."/>
            <person name="LaButti K.M."/>
            <person name="Lapidus A."/>
            <person name="Lindquist E.A."/>
            <person name="Lipzen A.M."/>
            <person name="Meier-Kolthoff J.P."/>
            <person name="Ohm R.A."/>
            <person name="Otillar R.P."/>
            <person name="Pangilinan J.L."/>
            <person name="Peng Y."/>
            <person name="Rokas A."/>
            <person name="Rosa C.A."/>
            <person name="Scheuner C."/>
            <person name="Sibirny A.A."/>
            <person name="Slot J.C."/>
            <person name="Stielow J.B."/>
            <person name="Sun H."/>
            <person name="Kurtzman C.P."/>
            <person name="Blackwell M."/>
            <person name="Grigoriev I.V."/>
            <person name="Jeffries T.W."/>
        </authorList>
    </citation>
    <scope>NUCLEOTIDE SEQUENCE [LARGE SCALE GENOMIC DNA]</scope>
    <source>
        <strain evidence="11">ATCC 18201 / CBS 1600 / BCRC 20928 / JCM 3617 / NBRC 0987 / NRRL Y-1542</strain>
        <strain evidence="9">NRRL Y-1542</strain>
    </source>
</reference>
<organism evidence="8 10">
    <name type="scientific">Cyberlindnera jadinii (strain ATCC 18201 / CBS 1600 / BCRC 20928 / JCM 3617 / NBRC 0987 / NRRL Y-1542)</name>
    <name type="common">Torula yeast</name>
    <name type="synonym">Candida utilis</name>
    <dbReference type="NCBI Taxonomy" id="983966"/>
    <lineage>
        <taxon>Eukaryota</taxon>
        <taxon>Fungi</taxon>
        <taxon>Dikarya</taxon>
        <taxon>Ascomycota</taxon>
        <taxon>Saccharomycotina</taxon>
        <taxon>Saccharomycetes</taxon>
        <taxon>Phaffomycetales</taxon>
        <taxon>Phaffomycetaceae</taxon>
        <taxon>Cyberlindnera</taxon>
    </lineage>
</organism>
<reference evidence="10" key="2">
    <citation type="journal article" date="2015" name="J. Biotechnol.">
        <title>The structure of the Cyberlindnera jadinii genome and its relation to Candida utilis analyzed by the occurrence of single nucleotide polymorphisms.</title>
        <authorList>
            <person name="Rupp O."/>
            <person name="Brinkrolf K."/>
            <person name="Buerth C."/>
            <person name="Kunigo M."/>
            <person name="Schneider J."/>
            <person name="Jaenicke S."/>
            <person name="Goesmann A."/>
            <person name="Puehler A."/>
            <person name="Jaeger K.-E."/>
            <person name="Ernst J.F."/>
        </authorList>
    </citation>
    <scope>NUCLEOTIDE SEQUENCE [LARGE SCALE GENOMIC DNA]</scope>
    <source>
        <strain evidence="10">ATCC 18201 / CBS 1600 / BCRC 20928 / JCM 3617 / NBRC 0987 / NRRL Y-1542</strain>
    </source>
</reference>
<evidence type="ECO:0000256" key="4">
    <source>
        <dbReference type="ARBA" id="ARBA00022792"/>
    </source>
</evidence>
<dbReference type="GeneID" id="30992179"/>
<evidence type="ECO:0000313" key="10">
    <source>
        <dbReference type="Proteomes" id="UP000038830"/>
    </source>
</evidence>
<reference evidence="8" key="1">
    <citation type="submission" date="2014-12" db="EMBL/GenBank/DDBJ databases">
        <authorList>
            <person name="Jaenicke S."/>
        </authorList>
    </citation>
    <scope>NUCLEOTIDE SEQUENCE [LARGE SCALE GENOMIC DNA]</scope>
    <source>
        <strain evidence="8">CBS1600</strain>
    </source>
</reference>
<dbReference type="GO" id="GO:0005743">
    <property type="term" value="C:mitochondrial inner membrane"/>
    <property type="evidence" value="ECO:0007669"/>
    <property type="project" value="UniProtKB-SubCell"/>
</dbReference>
<accession>A0A0H5C6A4</accession>
<evidence type="ECO:0000256" key="7">
    <source>
        <dbReference type="ARBA" id="ARBA00023136"/>
    </source>
</evidence>
<accession>A0A1E4RUS4</accession>
<evidence type="ECO:0000256" key="1">
    <source>
        <dbReference type="ARBA" id="ARBA00004443"/>
    </source>
</evidence>
<evidence type="ECO:0000313" key="9">
    <source>
        <dbReference type="EMBL" id="ODV70815.1"/>
    </source>
</evidence>
<evidence type="ECO:0008006" key="12">
    <source>
        <dbReference type="Google" id="ProtNLM"/>
    </source>
</evidence>
<dbReference type="AlphaFoldDB" id="A0A0H5C6A4"/>
<protein>
    <recommendedName>
        <fullName evidence="12">NADH-ubiquinone oxidoreductase 12 kDa subunit</fullName>
    </recommendedName>
</protein>
<proteinExistence type="predicted"/>
<dbReference type="RefSeq" id="XP_020067854.1">
    <property type="nucleotide sequence ID" value="XM_020217783.1"/>
</dbReference>
<keyword evidence="11" id="KW-1185">Reference proteome</keyword>
<evidence type="ECO:0000256" key="2">
    <source>
        <dbReference type="ARBA" id="ARBA00022448"/>
    </source>
</evidence>
<dbReference type="PANTHER" id="PTHR13094">
    <property type="entry name" value="NADH-UBIQUINONE OXIDOREDUCTASE PDSW SUBUNIT"/>
    <property type="match status" value="1"/>
</dbReference>
<dbReference type="InterPro" id="IPR039993">
    <property type="entry name" value="NDUFB10"/>
</dbReference>
<dbReference type="Proteomes" id="UP000094389">
    <property type="component" value="Unassembled WGS sequence"/>
</dbReference>
<keyword evidence="7" id="KW-0472">Membrane</keyword>
<dbReference type="PANTHER" id="PTHR13094:SF1">
    <property type="entry name" value="NADH DEHYDROGENASE [UBIQUINONE] 1 BETA SUBCOMPLEX SUBUNIT 10"/>
    <property type="match status" value="1"/>
</dbReference>
<name>A0A0H5C6A4_CYBJN</name>
<evidence type="ECO:0000313" key="8">
    <source>
        <dbReference type="EMBL" id="CEP23367.1"/>
    </source>
</evidence>
<keyword evidence="4" id="KW-0999">Mitochondrion inner membrane</keyword>
<keyword evidence="6" id="KW-0496">Mitochondrion</keyword>
<evidence type="ECO:0000256" key="5">
    <source>
        <dbReference type="ARBA" id="ARBA00022982"/>
    </source>
</evidence>
<dbReference type="EMBL" id="CDQK01000004">
    <property type="protein sequence ID" value="CEP23367.1"/>
    <property type="molecule type" value="Genomic_DNA"/>
</dbReference>
<evidence type="ECO:0000256" key="6">
    <source>
        <dbReference type="ARBA" id="ARBA00023128"/>
    </source>
</evidence>
<evidence type="ECO:0000256" key="3">
    <source>
        <dbReference type="ARBA" id="ARBA00022660"/>
    </source>
</evidence>
<dbReference type="Proteomes" id="UP000038830">
    <property type="component" value="Unassembled WGS sequence"/>
</dbReference>
<sequence>MSAHKENELVSFDDINYDNYEDLRKAQESMLREQWIRINALKVTRHALEKCYKNKGVNHFEDCRDLAEKYMQMMDAQGRIEGFYGYQKNDPTK</sequence>
<keyword evidence="2" id="KW-0813">Transport</keyword>
<evidence type="ECO:0000313" key="11">
    <source>
        <dbReference type="Proteomes" id="UP000094389"/>
    </source>
</evidence>
<keyword evidence="3" id="KW-0679">Respiratory chain</keyword>
<dbReference type="STRING" id="983966.A0A0H5C6A4"/>
<dbReference type="OMA" id="GYQKNDP"/>
<keyword evidence="5" id="KW-0249">Electron transport</keyword>